<dbReference type="PANTHER" id="PTHR44259:SF15">
    <property type="entry name" value="F-BOX PROTEIN KIB2-RELATED"/>
    <property type="match status" value="1"/>
</dbReference>
<sequence>MKAILTSDPSRDQNYVIVALYSFYDRNIAFYKPSERERKILEGSSLDYLDMHHVPQQSSLCIKRFVGERVNDEGQPIREDEPCNFRLYKLDGDDSSEKKWEELKDLKDRVLFVGTKNSKSSSAHDFPGCERNGIYLNDDSWEGLNTDHTFDYGGRDCGMFNLQEVIVKPLHDFGSWRLLPQPVWICSKSVLIKT</sequence>
<organism evidence="2 3">
    <name type="scientific">Turnera subulata</name>
    <dbReference type="NCBI Taxonomy" id="218843"/>
    <lineage>
        <taxon>Eukaryota</taxon>
        <taxon>Viridiplantae</taxon>
        <taxon>Streptophyta</taxon>
        <taxon>Embryophyta</taxon>
        <taxon>Tracheophyta</taxon>
        <taxon>Spermatophyta</taxon>
        <taxon>Magnoliopsida</taxon>
        <taxon>eudicotyledons</taxon>
        <taxon>Gunneridae</taxon>
        <taxon>Pentapetalae</taxon>
        <taxon>rosids</taxon>
        <taxon>fabids</taxon>
        <taxon>Malpighiales</taxon>
        <taxon>Passifloraceae</taxon>
        <taxon>Turnera</taxon>
    </lineage>
</organism>
<comment type="caution">
    <text evidence="2">The sequence shown here is derived from an EMBL/GenBank/DDBJ whole genome shotgun (WGS) entry which is preliminary data.</text>
</comment>
<dbReference type="InterPro" id="IPR005174">
    <property type="entry name" value="KIB1-4_b-propeller"/>
</dbReference>
<reference evidence="2" key="2">
    <citation type="journal article" date="2023" name="Plants (Basel)">
        <title>Annotation of the Turnera subulata (Passifloraceae) Draft Genome Reveals the S-Locus Evolved after the Divergence of Turneroideae from Passifloroideae in a Stepwise Manner.</title>
        <authorList>
            <person name="Henning P.M."/>
            <person name="Roalson E.H."/>
            <person name="Mir W."/>
            <person name="McCubbin A.G."/>
            <person name="Shore J.S."/>
        </authorList>
    </citation>
    <scope>NUCLEOTIDE SEQUENCE</scope>
    <source>
        <strain evidence="2">F60SS</strain>
    </source>
</reference>
<gene>
    <name evidence="2" type="ORF">Tsubulata_016857</name>
</gene>
<dbReference type="AlphaFoldDB" id="A0A9Q0JFP0"/>
<dbReference type="InterPro" id="IPR050942">
    <property type="entry name" value="F-box_BR-signaling"/>
</dbReference>
<accession>A0A9Q0JFP0</accession>
<evidence type="ECO:0000313" key="3">
    <source>
        <dbReference type="Proteomes" id="UP001141552"/>
    </source>
</evidence>
<reference evidence="2" key="1">
    <citation type="submission" date="2022-02" db="EMBL/GenBank/DDBJ databases">
        <authorList>
            <person name="Henning P.M."/>
            <person name="McCubbin A.G."/>
            <person name="Shore J.S."/>
        </authorList>
    </citation>
    <scope>NUCLEOTIDE SEQUENCE</scope>
    <source>
        <strain evidence="2">F60SS</strain>
        <tissue evidence="2">Leaves</tissue>
    </source>
</reference>
<dbReference type="Proteomes" id="UP001141552">
    <property type="component" value="Unassembled WGS sequence"/>
</dbReference>
<feature type="domain" description="KIB1-4 beta-propeller" evidence="1">
    <location>
        <begin position="79"/>
        <end position="161"/>
    </location>
</feature>
<proteinExistence type="predicted"/>
<dbReference type="OrthoDB" id="642536at2759"/>
<evidence type="ECO:0000313" key="2">
    <source>
        <dbReference type="EMBL" id="KAJ4839402.1"/>
    </source>
</evidence>
<keyword evidence="3" id="KW-1185">Reference proteome</keyword>
<dbReference type="Pfam" id="PF03478">
    <property type="entry name" value="Beta-prop_KIB1-4"/>
    <property type="match status" value="1"/>
</dbReference>
<dbReference type="PANTHER" id="PTHR44259">
    <property type="entry name" value="OS07G0183000 PROTEIN-RELATED"/>
    <property type="match status" value="1"/>
</dbReference>
<name>A0A9Q0JFP0_9ROSI</name>
<protein>
    <recommendedName>
        <fullName evidence="1">KIB1-4 beta-propeller domain-containing protein</fullName>
    </recommendedName>
</protein>
<dbReference type="EMBL" id="JAKUCV010003328">
    <property type="protein sequence ID" value="KAJ4839402.1"/>
    <property type="molecule type" value="Genomic_DNA"/>
</dbReference>
<evidence type="ECO:0000259" key="1">
    <source>
        <dbReference type="Pfam" id="PF03478"/>
    </source>
</evidence>